<accession>L8G9G2</accession>
<dbReference type="AlphaFoldDB" id="L8G9G2"/>
<feature type="region of interest" description="Disordered" evidence="1">
    <location>
        <begin position="73"/>
        <end position="95"/>
    </location>
</feature>
<evidence type="ECO:0008006" key="4">
    <source>
        <dbReference type="Google" id="ProtNLM"/>
    </source>
</evidence>
<dbReference type="EMBL" id="GL573245">
    <property type="protein sequence ID" value="ELR09875.1"/>
    <property type="molecule type" value="Genomic_DNA"/>
</dbReference>
<name>L8G9G2_PSED2</name>
<keyword evidence="3" id="KW-1185">Reference proteome</keyword>
<evidence type="ECO:0000313" key="2">
    <source>
        <dbReference type="EMBL" id="ELR09875.1"/>
    </source>
</evidence>
<dbReference type="HOGENOM" id="CLU_2373680_0_0_1"/>
<proteinExistence type="predicted"/>
<gene>
    <name evidence="2" type="ORF">GMDG_04355</name>
</gene>
<reference evidence="3" key="1">
    <citation type="submission" date="2010-09" db="EMBL/GenBank/DDBJ databases">
        <title>The genome sequence of Geomyces destructans 20631-21.</title>
        <authorList>
            <consortium name="The Broad Institute Genome Sequencing Platform"/>
            <person name="Cuomo C.A."/>
            <person name="Blehert D.S."/>
            <person name="Lorch J.M."/>
            <person name="Young S.K."/>
            <person name="Zeng Q."/>
            <person name="Gargeya S."/>
            <person name="Fitzgerald M."/>
            <person name="Haas B."/>
            <person name="Abouelleil A."/>
            <person name="Alvarado L."/>
            <person name="Arachchi H.M."/>
            <person name="Berlin A."/>
            <person name="Brown A."/>
            <person name="Chapman S.B."/>
            <person name="Chen Z."/>
            <person name="Dunbar C."/>
            <person name="Freedman E."/>
            <person name="Gearin G."/>
            <person name="Gellesch M."/>
            <person name="Goldberg J."/>
            <person name="Griggs A."/>
            <person name="Gujja S."/>
            <person name="Heiman D."/>
            <person name="Howarth C."/>
            <person name="Larson L."/>
            <person name="Lui A."/>
            <person name="MacDonald P.J.P."/>
            <person name="Montmayeur A."/>
            <person name="Murphy C."/>
            <person name="Neiman D."/>
            <person name="Pearson M."/>
            <person name="Priest M."/>
            <person name="Roberts A."/>
            <person name="Saif S."/>
            <person name="Shea T."/>
            <person name="Shenoy N."/>
            <person name="Sisk P."/>
            <person name="Stolte C."/>
            <person name="Sykes S."/>
            <person name="Wortman J."/>
            <person name="Nusbaum C."/>
            <person name="Birren B."/>
        </authorList>
    </citation>
    <scope>NUCLEOTIDE SEQUENCE [LARGE SCALE GENOMIC DNA]</scope>
    <source>
        <strain evidence="3">ATCC MYA-4855 / 20631-21</strain>
    </source>
</reference>
<dbReference type="Gene3D" id="3.40.50.300">
    <property type="entry name" value="P-loop containing nucleotide triphosphate hydrolases"/>
    <property type="match status" value="1"/>
</dbReference>
<organism evidence="2 3">
    <name type="scientific">Pseudogymnoascus destructans (strain ATCC MYA-4855 / 20631-21)</name>
    <name type="common">Bat white-nose syndrome fungus</name>
    <name type="synonym">Geomyces destructans</name>
    <dbReference type="NCBI Taxonomy" id="658429"/>
    <lineage>
        <taxon>Eukaryota</taxon>
        <taxon>Fungi</taxon>
        <taxon>Dikarya</taxon>
        <taxon>Ascomycota</taxon>
        <taxon>Pezizomycotina</taxon>
        <taxon>Leotiomycetes</taxon>
        <taxon>Thelebolales</taxon>
        <taxon>Thelebolaceae</taxon>
        <taxon>Pseudogymnoascus</taxon>
    </lineage>
</organism>
<sequence>MGGCGKTQVALEYCRQGQNEKWFSAIFWFDASTLASMAQSFSNVADELSKPNFDAADVKGNIRFVPNEEYLLNPRPGSMDQGPDTEAVSAKPGGF</sequence>
<dbReference type="Proteomes" id="UP000011064">
    <property type="component" value="Unassembled WGS sequence"/>
</dbReference>
<dbReference type="VEuPathDB" id="FungiDB:GMDG_04355"/>
<dbReference type="STRING" id="658429.L8G9G2"/>
<protein>
    <recommendedName>
        <fullName evidence="4">NB-ARC domain-containing protein</fullName>
    </recommendedName>
</protein>
<dbReference type="InParanoid" id="L8G9G2"/>
<evidence type="ECO:0000256" key="1">
    <source>
        <dbReference type="SAM" id="MobiDB-lite"/>
    </source>
</evidence>
<evidence type="ECO:0000313" key="3">
    <source>
        <dbReference type="Proteomes" id="UP000011064"/>
    </source>
</evidence>
<dbReference type="InterPro" id="IPR027417">
    <property type="entry name" value="P-loop_NTPase"/>
</dbReference>